<keyword evidence="1" id="KW-1133">Transmembrane helix</keyword>
<protein>
    <submittedName>
        <fullName evidence="2">Cellobiose phosphotransferase system IIC component</fullName>
    </submittedName>
</protein>
<feature type="transmembrane region" description="Helical" evidence="1">
    <location>
        <begin position="20"/>
        <end position="41"/>
    </location>
</feature>
<sequence>MDRAGPLGALISASWDIRAAVLVLLLMALDFAIWLPFFKVYEKQLIAQEMQQAEAERAASAATGA</sequence>
<reference evidence="2 3" key="1">
    <citation type="submission" date="2019-05" db="EMBL/GenBank/DDBJ databases">
        <authorList>
            <consortium name="Pathogen Informatics"/>
        </authorList>
    </citation>
    <scope>NUCLEOTIDE SEQUENCE [LARGE SCALE GENOMIC DNA]</scope>
    <source>
        <strain evidence="2 3">NCTC12971</strain>
    </source>
</reference>
<evidence type="ECO:0000313" key="3">
    <source>
        <dbReference type="Proteomes" id="UP000307968"/>
    </source>
</evidence>
<keyword evidence="1" id="KW-0812">Transmembrane</keyword>
<gene>
    <name evidence="2" type="ORF">NCTC12971_05476</name>
</gene>
<accession>A0A4U9HZJ3</accession>
<dbReference type="GO" id="GO:0016740">
    <property type="term" value="F:transferase activity"/>
    <property type="evidence" value="ECO:0007669"/>
    <property type="project" value="UniProtKB-KW"/>
</dbReference>
<keyword evidence="1" id="KW-0472">Membrane</keyword>
<dbReference type="AlphaFoldDB" id="A0A4U9HZJ3"/>
<keyword evidence="2" id="KW-0808">Transferase</keyword>
<organism evidence="2 3">
    <name type="scientific">Serratia rubidaea</name>
    <name type="common">Serratia marinorubra</name>
    <dbReference type="NCBI Taxonomy" id="61652"/>
    <lineage>
        <taxon>Bacteria</taxon>
        <taxon>Pseudomonadati</taxon>
        <taxon>Pseudomonadota</taxon>
        <taxon>Gammaproteobacteria</taxon>
        <taxon>Enterobacterales</taxon>
        <taxon>Yersiniaceae</taxon>
        <taxon>Serratia</taxon>
    </lineage>
</organism>
<dbReference type="EMBL" id="LR590463">
    <property type="protein sequence ID" value="VTP68149.1"/>
    <property type="molecule type" value="Genomic_DNA"/>
</dbReference>
<proteinExistence type="predicted"/>
<name>A0A4U9HZJ3_SERRU</name>
<evidence type="ECO:0000313" key="2">
    <source>
        <dbReference type="EMBL" id="VTP68149.1"/>
    </source>
</evidence>
<evidence type="ECO:0000256" key="1">
    <source>
        <dbReference type="SAM" id="Phobius"/>
    </source>
</evidence>
<dbReference type="Proteomes" id="UP000307968">
    <property type="component" value="Chromosome"/>
</dbReference>